<proteinExistence type="predicted"/>
<dbReference type="EMBL" id="JAAJRI010000002">
    <property type="protein sequence ID" value="NGE87777.1"/>
    <property type="molecule type" value="Genomic_DNA"/>
</dbReference>
<evidence type="ECO:0000256" key="1">
    <source>
        <dbReference type="SAM" id="MobiDB-lite"/>
    </source>
</evidence>
<gene>
    <name evidence="2" type="ORF">G5603_06160</name>
</gene>
<feature type="compositionally biased region" description="Basic and acidic residues" evidence="1">
    <location>
        <begin position="53"/>
        <end position="67"/>
    </location>
</feature>
<evidence type="ECO:0000313" key="2">
    <source>
        <dbReference type="EMBL" id="NGE87777.1"/>
    </source>
</evidence>
<dbReference type="AlphaFoldDB" id="A0A6M1D8A4"/>
<evidence type="ECO:0000313" key="3">
    <source>
        <dbReference type="Proteomes" id="UP000472856"/>
    </source>
</evidence>
<feature type="region of interest" description="Disordered" evidence="1">
    <location>
        <begin position="27"/>
        <end position="67"/>
    </location>
</feature>
<name>A0A6M1D8A4_ECOLX</name>
<dbReference type="Proteomes" id="UP000472856">
    <property type="component" value="Unassembled WGS sequence"/>
</dbReference>
<reference evidence="2 3" key="1">
    <citation type="submission" date="2020-02" db="EMBL/GenBank/DDBJ databases">
        <title>WGS of Carbapenem-Resistant Enterobacteriaceae.</title>
        <authorList>
            <person name="Tokajian S."/>
            <person name="El Chaar M."/>
            <person name="El Khoury M."/>
        </authorList>
    </citation>
    <scope>NUCLEOTIDE SEQUENCE [LARGE SCALE GENOMIC DNA]</scope>
    <source>
        <strain evidence="2 3">ECM_75</strain>
    </source>
</reference>
<feature type="compositionally biased region" description="Basic residues" evidence="1">
    <location>
        <begin position="42"/>
        <end position="52"/>
    </location>
</feature>
<comment type="caution">
    <text evidence="2">The sequence shown here is derived from an EMBL/GenBank/DDBJ whole genome shotgun (WGS) entry which is preliminary data.</text>
</comment>
<accession>A0A6M1D8A4</accession>
<sequence>MPQFFNSSTPVTSYVAYLSGIVAPSFQLSVSGPGTQPTGHCTNRRRERHHGVQRRDNHQPDYSERIT</sequence>
<feature type="compositionally biased region" description="Polar residues" evidence="1">
    <location>
        <begin position="27"/>
        <end position="41"/>
    </location>
</feature>
<protein>
    <submittedName>
        <fullName evidence="2">Uncharacterized protein</fullName>
    </submittedName>
</protein>
<organism evidence="2 3">
    <name type="scientific">Escherichia coli</name>
    <dbReference type="NCBI Taxonomy" id="562"/>
    <lineage>
        <taxon>Bacteria</taxon>
        <taxon>Pseudomonadati</taxon>
        <taxon>Pseudomonadota</taxon>
        <taxon>Gammaproteobacteria</taxon>
        <taxon>Enterobacterales</taxon>
        <taxon>Enterobacteriaceae</taxon>
        <taxon>Escherichia</taxon>
    </lineage>
</organism>
<dbReference type="RefSeq" id="WP_134793190.1">
    <property type="nucleotide sequence ID" value="NZ_CBDIUB010000042.1"/>
</dbReference>